<accession>A0A0C5BXF5</accession>
<comment type="function">
    <text evidence="2">May be involved in the metabolism of insect hormones and in the breakdown of synthetic insecticides.</text>
</comment>
<evidence type="ECO:0000256" key="18">
    <source>
        <dbReference type="SAM" id="Phobius"/>
    </source>
</evidence>
<evidence type="ECO:0000256" key="2">
    <source>
        <dbReference type="ARBA" id="ARBA00003690"/>
    </source>
</evidence>
<comment type="catalytic activity">
    <reaction evidence="15">
        <text>an organic molecule + reduced [NADPH--hemoprotein reductase] + O2 = an alcohol + oxidized [NADPH--hemoprotein reductase] + H2O + H(+)</text>
        <dbReference type="Rhea" id="RHEA:17149"/>
        <dbReference type="Rhea" id="RHEA-COMP:11964"/>
        <dbReference type="Rhea" id="RHEA-COMP:11965"/>
        <dbReference type="ChEBI" id="CHEBI:15377"/>
        <dbReference type="ChEBI" id="CHEBI:15378"/>
        <dbReference type="ChEBI" id="CHEBI:15379"/>
        <dbReference type="ChEBI" id="CHEBI:30879"/>
        <dbReference type="ChEBI" id="CHEBI:57618"/>
        <dbReference type="ChEBI" id="CHEBI:58210"/>
        <dbReference type="ChEBI" id="CHEBI:142491"/>
        <dbReference type="EC" id="1.14.14.1"/>
    </reaction>
</comment>
<keyword evidence="14 18" id="KW-0472">Membrane</keyword>
<dbReference type="EC" id="1.14.14.1" evidence="6"/>
<dbReference type="InterPro" id="IPR036396">
    <property type="entry name" value="Cyt_P450_sf"/>
</dbReference>
<evidence type="ECO:0000256" key="3">
    <source>
        <dbReference type="ARBA" id="ARBA00004174"/>
    </source>
</evidence>
<comment type="cofactor">
    <cofactor evidence="1 16">
        <name>heme</name>
        <dbReference type="ChEBI" id="CHEBI:30413"/>
    </cofactor>
</comment>
<evidence type="ECO:0000256" key="4">
    <source>
        <dbReference type="ARBA" id="ARBA00004406"/>
    </source>
</evidence>
<dbReference type="GO" id="GO:0016712">
    <property type="term" value="F:oxidoreductase activity, acting on paired donors, with incorporation or reduction of molecular oxygen, reduced flavin or flavoprotein as one donor, and incorporation of one atom of oxygen"/>
    <property type="evidence" value="ECO:0007669"/>
    <property type="project" value="UniProtKB-EC"/>
</dbReference>
<dbReference type="PANTHER" id="PTHR24292:SF54">
    <property type="entry name" value="CYP9F3-RELATED"/>
    <property type="match status" value="1"/>
</dbReference>
<proteinExistence type="evidence at transcript level"/>
<evidence type="ECO:0000256" key="5">
    <source>
        <dbReference type="ARBA" id="ARBA00010617"/>
    </source>
</evidence>
<keyword evidence="12 16" id="KW-0408">Iron</keyword>
<evidence type="ECO:0000256" key="17">
    <source>
        <dbReference type="RuleBase" id="RU000461"/>
    </source>
</evidence>
<dbReference type="InterPro" id="IPR017972">
    <property type="entry name" value="Cyt_P450_CS"/>
</dbReference>
<dbReference type="CDD" id="cd11056">
    <property type="entry name" value="CYP6-like"/>
    <property type="match status" value="1"/>
</dbReference>
<evidence type="ECO:0000256" key="14">
    <source>
        <dbReference type="ARBA" id="ARBA00023136"/>
    </source>
</evidence>
<dbReference type="AlphaFoldDB" id="A0A0C5BXF5"/>
<keyword evidence="18" id="KW-0812">Transmembrane</keyword>
<keyword evidence="18" id="KW-1133">Transmembrane helix</keyword>
<dbReference type="PRINTS" id="PR00465">
    <property type="entry name" value="EP450IV"/>
</dbReference>
<evidence type="ECO:0000256" key="6">
    <source>
        <dbReference type="ARBA" id="ARBA00012109"/>
    </source>
</evidence>
<dbReference type="InterPro" id="IPR050476">
    <property type="entry name" value="Insect_CytP450_Detox"/>
</dbReference>
<dbReference type="GO" id="GO:0005506">
    <property type="term" value="F:iron ion binding"/>
    <property type="evidence" value="ECO:0007669"/>
    <property type="project" value="InterPro"/>
</dbReference>
<organism evidence="19">
    <name type="scientific">Cnaphalocrocis medinalis</name>
    <name type="common">Rice leaffolder moth</name>
    <dbReference type="NCBI Taxonomy" id="437488"/>
    <lineage>
        <taxon>Eukaryota</taxon>
        <taxon>Metazoa</taxon>
        <taxon>Ecdysozoa</taxon>
        <taxon>Arthropoda</taxon>
        <taxon>Hexapoda</taxon>
        <taxon>Insecta</taxon>
        <taxon>Pterygota</taxon>
        <taxon>Neoptera</taxon>
        <taxon>Endopterygota</taxon>
        <taxon>Lepidoptera</taxon>
        <taxon>Glossata</taxon>
        <taxon>Ditrysia</taxon>
        <taxon>Pyraloidea</taxon>
        <taxon>Crambidae</taxon>
        <taxon>Pyraustinae</taxon>
        <taxon>Cnaphalocrocis</taxon>
    </lineage>
</organism>
<evidence type="ECO:0000256" key="12">
    <source>
        <dbReference type="ARBA" id="ARBA00023004"/>
    </source>
</evidence>
<dbReference type="PANTHER" id="PTHR24292">
    <property type="entry name" value="CYTOCHROME P450"/>
    <property type="match status" value="1"/>
</dbReference>
<evidence type="ECO:0000256" key="13">
    <source>
        <dbReference type="ARBA" id="ARBA00023033"/>
    </source>
</evidence>
<dbReference type="GO" id="GO:0005789">
    <property type="term" value="C:endoplasmic reticulum membrane"/>
    <property type="evidence" value="ECO:0007669"/>
    <property type="project" value="UniProtKB-SubCell"/>
</dbReference>
<feature type="binding site" description="axial binding residue" evidence="16">
    <location>
        <position position="460"/>
    </location>
    <ligand>
        <name>heme</name>
        <dbReference type="ChEBI" id="CHEBI:30413"/>
    </ligand>
    <ligandPart>
        <name>Fe</name>
        <dbReference type="ChEBI" id="CHEBI:18248"/>
    </ligandPart>
</feature>
<keyword evidence="11 17" id="KW-0560">Oxidoreductase</keyword>
<evidence type="ECO:0000256" key="1">
    <source>
        <dbReference type="ARBA" id="ARBA00001971"/>
    </source>
</evidence>
<sequence>MTMEYFSGSKKLLSFIINDWKLLLFLTLIFTIYFYFTSTFDYFEKRGIKYKKPIIFFGNLAARFASKRSFHDFQLDLYNYFKGHPVGGTFRGRTPILYIMDPDLIKAVTIRDFEHFVDRNTLNSKEPRYLSQSLLNLKGTEWKGVRSTLTPAFSSLQLRKMLPLVEMCTNQMVEFLRNYDKKDIEMKDIMGHYTLEVIGACAFGIKADALKDENSHFIQVAKKFNYMTTFKRIYIFFLLMFMPKMIIRYLNISFFNSESTEELVRVLQATKAERRSSGIKKNDFLQLLIDAAENEETEGHTKSKKILDDDTIDAQSLLFLIAGYETSSSLLSFAIHVLATKPDLQTKLREYVLEHTEGKEISYELFSQLHYLEGFLLETLRLFPPVAIVDRVCTKNYTLPEISLQLTKGDIIAVPVYGIHMDPDIYPEPEEFRPERFMDDEKKERPPHMYLPFGVGPRYCIGQRFAMFSTKVAMVALLKNFKFSVCDKTQHPVKFNKRTFLLQSEIIKSIIVEGSISKRIIA</sequence>
<evidence type="ECO:0000256" key="9">
    <source>
        <dbReference type="ARBA" id="ARBA00022824"/>
    </source>
</evidence>
<evidence type="ECO:0000256" key="7">
    <source>
        <dbReference type="ARBA" id="ARBA00022617"/>
    </source>
</evidence>
<keyword evidence="9" id="KW-0256">Endoplasmic reticulum</keyword>
<dbReference type="Pfam" id="PF00067">
    <property type="entry name" value="p450"/>
    <property type="match status" value="1"/>
</dbReference>
<dbReference type="FunFam" id="1.10.630.10:FF:000042">
    <property type="entry name" value="Cytochrome P450"/>
    <property type="match status" value="1"/>
</dbReference>
<evidence type="ECO:0000256" key="15">
    <source>
        <dbReference type="ARBA" id="ARBA00047827"/>
    </source>
</evidence>
<evidence type="ECO:0000256" key="8">
    <source>
        <dbReference type="ARBA" id="ARBA00022723"/>
    </source>
</evidence>
<keyword evidence="7 16" id="KW-0349">Heme</keyword>
<keyword evidence="8 16" id="KW-0479">Metal-binding</keyword>
<evidence type="ECO:0000256" key="10">
    <source>
        <dbReference type="ARBA" id="ARBA00022848"/>
    </source>
</evidence>
<evidence type="ECO:0000256" key="16">
    <source>
        <dbReference type="PIRSR" id="PIRSR602403-1"/>
    </source>
</evidence>
<comment type="similarity">
    <text evidence="5 17">Belongs to the cytochrome P450 family.</text>
</comment>
<feature type="transmembrane region" description="Helical" evidence="18">
    <location>
        <begin position="233"/>
        <end position="250"/>
    </location>
</feature>
<comment type="subcellular location">
    <subcellularLocation>
        <location evidence="4">Endoplasmic reticulum membrane</location>
        <topology evidence="4">Peripheral membrane protein</topology>
    </subcellularLocation>
    <subcellularLocation>
        <location evidence="3">Microsome membrane</location>
        <topology evidence="3">Peripheral membrane protein</topology>
    </subcellularLocation>
</comment>
<keyword evidence="10" id="KW-0492">Microsome</keyword>
<dbReference type="InterPro" id="IPR002403">
    <property type="entry name" value="Cyt_P450_E_grp-IV"/>
</dbReference>
<dbReference type="InterPro" id="IPR001128">
    <property type="entry name" value="Cyt_P450"/>
</dbReference>
<evidence type="ECO:0000313" key="19">
    <source>
        <dbReference type="EMBL" id="AJN91183.1"/>
    </source>
</evidence>
<dbReference type="GO" id="GO:0020037">
    <property type="term" value="F:heme binding"/>
    <property type="evidence" value="ECO:0007669"/>
    <property type="project" value="InterPro"/>
</dbReference>
<keyword evidence="13 17" id="KW-0503">Monooxygenase</keyword>
<dbReference type="EMBL" id="KP001138">
    <property type="protein sequence ID" value="AJN91183.1"/>
    <property type="molecule type" value="mRNA"/>
</dbReference>
<dbReference type="PRINTS" id="PR00385">
    <property type="entry name" value="P450"/>
</dbReference>
<reference evidence="19" key="1">
    <citation type="submission" date="2014-10" db="EMBL/GenBank/DDBJ databases">
        <title>Identification of cytochrome P450 monooxygenase genes in the rice leaffolder, Cnaphalocrocis medinalis.</title>
        <authorList>
            <person name="Liu S."/>
        </authorList>
    </citation>
    <scope>NUCLEOTIDE SEQUENCE</scope>
    <source>
        <strain evidence="19">HF</strain>
    </source>
</reference>
<protein>
    <recommendedName>
        <fullName evidence="6">unspecific monooxygenase</fullName>
        <ecNumber evidence="6">1.14.14.1</ecNumber>
    </recommendedName>
</protein>
<name>A0A0C5BXF5_CNAME</name>
<evidence type="ECO:0000256" key="11">
    <source>
        <dbReference type="ARBA" id="ARBA00023002"/>
    </source>
</evidence>
<dbReference type="SUPFAM" id="SSF48264">
    <property type="entry name" value="Cytochrome P450"/>
    <property type="match status" value="1"/>
</dbReference>
<feature type="transmembrane region" description="Helical" evidence="18">
    <location>
        <begin position="20"/>
        <end position="43"/>
    </location>
</feature>
<dbReference type="Gene3D" id="1.10.630.10">
    <property type="entry name" value="Cytochrome P450"/>
    <property type="match status" value="1"/>
</dbReference>
<dbReference type="PROSITE" id="PS00086">
    <property type="entry name" value="CYTOCHROME_P450"/>
    <property type="match status" value="1"/>
</dbReference>